<dbReference type="Gene3D" id="3.40.50.80">
    <property type="entry name" value="Nucleotide-binding domain of ferredoxin-NADP reductase (FNR) module"/>
    <property type="match status" value="1"/>
</dbReference>
<dbReference type="UniPathway" id="UPA00070">
    <property type="reaction ID" value="UER00945"/>
</dbReference>
<evidence type="ECO:0000313" key="15">
    <source>
        <dbReference type="EMBL" id="ACL03638.1"/>
    </source>
</evidence>
<evidence type="ECO:0000256" key="13">
    <source>
        <dbReference type="PIRSR" id="PIRSR006816-2"/>
    </source>
</evidence>
<dbReference type="Gene3D" id="2.40.30.10">
    <property type="entry name" value="Translation factors"/>
    <property type="match status" value="1"/>
</dbReference>
<keyword evidence="16" id="KW-1185">Reference proteome</keyword>
<evidence type="ECO:0000256" key="2">
    <source>
        <dbReference type="ARBA" id="ARBA00022448"/>
    </source>
</evidence>
<keyword evidence="9 11" id="KW-0408">Iron</keyword>
<dbReference type="EMBL" id="CP001322">
    <property type="protein sequence ID" value="ACL03638.1"/>
    <property type="molecule type" value="Genomic_DNA"/>
</dbReference>
<keyword evidence="4 11" id="KW-0001">2Fe-2S</keyword>
<keyword evidence="10 11" id="KW-0411">Iron-sulfur</keyword>
<keyword evidence="8 11" id="KW-0249">Electron transport</keyword>
<sequence>MKLFDTTALVLENKEIQPGYFRMELAANDIACASAPGQFVMVSPGDSIQPLLRRPFCVHDVKEGADAKWILTILFVVIGEGTRILSRKTPGETVQVLGPLGKGFSLNTDTEECLLVAGGIGTAPMVFLARYLAQEFSPVSCKVLLGARTANDVLCRDVFEQIGLEVQAATEDGGLGAKGLVTALLDKALEGDAARQIFTCGPMPMLKAVAAMAKEHNTPCQVSVEAAMACGMGACLGCALPKKEGQAKHLHACMDGPVLDAKLLWS</sequence>
<comment type="cofactor">
    <cofactor evidence="11">
        <name>[2Fe-2S] cluster</name>
        <dbReference type="ChEBI" id="CHEBI:190135"/>
    </cofactor>
    <text evidence="11">Binds 1 [2Fe-2S] cluster per subunit.</text>
</comment>
<dbReference type="InterPro" id="IPR050353">
    <property type="entry name" value="PyrK_electron_transfer"/>
</dbReference>
<evidence type="ECO:0000256" key="3">
    <source>
        <dbReference type="ARBA" id="ARBA00022630"/>
    </source>
</evidence>
<evidence type="ECO:0000259" key="14">
    <source>
        <dbReference type="PROSITE" id="PS51384"/>
    </source>
</evidence>
<comment type="pathway">
    <text evidence="11">Pyrimidine metabolism; UMP biosynthesis via de novo pathway; orotate from (S)-dihydroorotate (NAD(+) route): step 1/1.</text>
</comment>
<dbReference type="PROSITE" id="PS51384">
    <property type="entry name" value="FAD_FR"/>
    <property type="match status" value="1"/>
</dbReference>
<dbReference type="GO" id="GO:0046872">
    <property type="term" value="F:metal ion binding"/>
    <property type="evidence" value="ECO:0007669"/>
    <property type="project" value="UniProtKB-KW"/>
</dbReference>
<dbReference type="SUPFAM" id="SSF52343">
    <property type="entry name" value="Ferredoxin reductase-like, C-terminal NADP-linked domain"/>
    <property type="match status" value="1"/>
</dbReference>
<keyword evidence="2 11" id="KW-0813">Transport</keyword>
<dbReference type="RefSeq" id="WP_012611068.1">
    <property type="nucleotide sequence ID" value="NC_011768.1"/>
</dbReference>
<dbReference type="eggNOG" id="COG0543">
    <property type="taxonomic scope" value="Bacteria"/>
</dbReference>
<evidence type="ECO:0000256" key="7">
    <source>
        <dbReference type="ARBA" id="ARBA00022975"/>
    </source>
</evidence>
<evidence type="ECO:0000256" key="1">
    <source>
        <dbReference type="ARBA" id="ARBA00006422"/>
    </source>
</evidence>
<dbReference type="Proteomes" id="UP000000739">
    <property type="component" value="Chromosome"/>
</dbReference>
<proteinExistence type="inferred from homology"/>
<dbReference type="PANTHER" id="PTHR43513:SF3">
    <property type="entry name" value="DIHYDROOROTATE DEHYDROGENASE B (NAD(+)), ELECTRON TRANSFER SUBUNIT-RELATED"/>
    <property type="match status" value="1"/>
</dbReference>
<gene>
    <name evidence="11" type="primary">pyrK</name>
    <name evidence="15" type="ordered locus">Dalk_1941</name>
</gene>
<feature type="domain" description="FAD-binding FR-type" evidence="14">
    <location>
        <begin position="3"/>
        <end position="106"/>
    </location>
</feature>
<feature type="binding site" evidence="11 13">
    <location>
        <position position="230"/>
    </location>
    <ligand>
        <name>[2Fe-2S] cluster</name>
        <dbReference type="ChEBI" id="CHEBI:190135"/>
    </ligand>
</feature>
<comment type="cofactor">
    <cofactor evidence="13">
        <name>[2Fe-2S] cluster</name>
        <dbReference type="ChEBI" id="CHEBI:190135"/>
    </cofactor>
    <text evidence="13">Binds 1 [2Fe-2S] cluster per subunit.</text>
</comment>
<dbReference type="GO" id="GO:0044205">
    <property type="term" value="P:'de novo' UMP biosynthetic process"/>
    <property type="evidence" value="ECO:0007669"/>
    <property type="project" value="UniProtKB-UniRule"/>
</dbReference>
<dbReference type="Pfam" id="PF00175">
    <property type="entry name" value="NAD_binding_1"/>
    <property type="match status" value="1"/>
</dbReference>
<reference evidence="15 16" key="1">
    <citation type="journal article" date="2012" name="Environ. Microbiol.">
        <title>The genome sequence of Desulfatibacillum alkenivorans AK-01: a blueprint for anaerobic alkane oxidation.</title>
        <authorList>
            <person name="Callaghan A.V."/>
            <person name="Morris B.E."/>
            <person name="Pereira I.A."/>
            <person name="McInerney M.J."/>
            <person name="Austin R.N."/>
            <person name="Groves J.T."/>
            <person name="Kukor J.J."/>
            <person name="Suflita J.M."/>
            <person name="Young L.Y."/>
            <person name="Zylstra G.J."/>
            <person name="Wawrik B."/>
        </authorList>
    </citation>
    <scope>NUCLEOTIDE SEQUENCE [LARGE SCALE GENOMIC DNA]</scope>
    <source>
        <strain evidence="15 16">AK-01</strain>
    </source>
</reference>
<dbReference type="InterPro" id="IPR001433">
    <property type="entry name" value="OxRdtase_FAD/NAD-bd"/>
</dbReference>
<dbReference type="GO" id="GO:0050660">
    <property type="term" value="F:flavin adenine dinucleotide binding"/>
    <property type="evidence" value="ECO:0007669"/>
    <property type="project" value="InterPro"/>
</dbReference>
<dbReference type="InterPro" id="IPR037117">
    <property type="entry name" value="Dihydroorotate_DH_ele_sf"/>
</dbReference>
<keyword evidence="7 11" id="KW-0665">Pyrimidine biosynthesis</keyword>
<dbReference type="SUPFAM" id="SSF63380">
    <property type="entry name" value="Riboflavin synthase domain-like"/>
    <property type="match status" value="1"/>
</dbReference>
<feature type="binding site" evidence="11 12">
    <location>
        <begin position="81"/>
        <end position="82"/>
    </location>
    <ligand>
        <name>FAD</name>
        <dbReference type="ChEBI" id="CHEBI:57692"/>
    </ligand>
</feature>
<dbReference type="AlphaFoldDB" id="B8FEW1"/>
<comment type="function">
    <text evidence="11">Responsible for channeling the electrons from the oxidation of dihydroorotate from the FMN redox center in the PyrD type B subunit to the ultimate electron acceptor NAD(+).</text>
</comment>
<dbReference type="CDD" id="cd06218">
    <property type="entry name" value="DHOD_e_trans"/>
    <property type="match status" value="1"/>
</dbReference>
<dbReference type="KEGG" id="dal:Dalk_1941"/>
<evidence type="ECO:0000256" key="6">
    <source>
        <dbReference type="ARBA" id="ARBA00022827"/>
    </source>
</evidence>
<evidence type="ECO:0000256" key="8">
    <source>
        <dbReference type="ARBA" id="ARBA00022982"/>
    </source>
</evidence>
<dbReference type="Gene3D" id="2.10.240.10">
    <property type="entry name" value="Dihydroorotate dehydrogenase, electron transfer subunit"/>
    <property type="match status" value="1"/>
</dbReference>
<comment type="subunit">
    <text evidence="11">Heterotetramer of 2 PyrK and 2 PyrD type B subunits.</text>
</comment>
<protein>
    <recommendedName>
        <fullName evidence="11">Dihydroorotate dehydrogenase B (NAD(+)), electron transfer subunit</fullName>
    </recommendedName>
    <alternativeName>
        <fullName evidence="11">Dihydroorotate oxidase B, electron transfer subunit</fullName>
    </alternativeName>
</protein>
<feature type="binding site" evidence="11 13">
    <location>
        <position position="253"/>
    </location>
    <ligand>
        <name>[2Fe-2S] cluster</name>
        <dbReference type="ChEBI" id="CHEBI:190135"/>
    </ligand>
</feature>
<evidence type="ECO:0000256" key="9">
    <source>
        <dbReference type="ARBA" id="ARBA00023004"/>
    </source>
</evidence>
<evidence type="ECO:0000256" key="11">
    <source>
        <dbReference type="HAMAP-Rule" id="MF_01211"/>
    </source>
</evidence>
<keyword evidence="3 11" id="KW-0285">Flavoprotein</keyword>
<organism evidence="15 16">
    <name type="scientific">Desulfatibacillum aliphaticivorans</name>
    <dbReference type="NCBI Taxonomy" id="218208"/>
    <lineage>
        <taxon>Bacteria</taxon>
        <taxon>Pseudomonadati</taxon>
        <taxon>Thermodesulfobacteriota</taxon>
        <taxon>Desulfobacteria</taxon>
        <taxon>Desulfobacterales</taxon>
        <taxon>Desulfatibacillaceae</taxon>
        <taxon>Desulfatibacillum</taxon>
    </lineage>
</organism>
<dbReference type="HOGENOM" id="CLU_003827_1_2_7"/>
<dbReference type="Pfam" id="PF10418">
    <property type="entry name" value="DHODB_Fe-S_bind"/>
    <property type="match status" value="1"/>
</dbReference>
<keyword evidence="6 11" id="KW-0274">FAD</keyword>
<dbReference type="InterPro" id="IPR039261">
    <property type="entry name" value="FNR_nucleotide-bd"/>
</dbReference>
<dbReference type="InterPro" id="IPR023455">
    <property type="entry name" value="Dihydroorotate_DHASE_ETsu"/>
</dbReference>
<evidence type="ECO:0000256" key="10">
    <source>
        <dbReference type="ARBA" id="ARBA00023014"/>
    </source>
</evidence>
<name>B8FEW1_DESAL</name>
<keyword evidence="5 11" id="KW-0479">Metal-binding</keyword>
<dbReference type="GO" id="GO:0051537">
    <property type="term" value="F:2 iron, 2 sulfur cluster binding"/>
    <property type="evidence" value="ECO:0007669"/>
    <property type="project" value="UniProtKB-KW"/>
</dbReference>
<dbReference type="PRINTS" id="PR00409">
    <property type="entry name" value="PHDIOXRDTASE"/>
</dbReference>
<comment type="caution">
    <text evidence="11">Lacks conserved residue(s) required for the propagation of feature annotation.</text>
</comment>
<dbReference type="InterPro" id="IPR017938">
    <property type="entry name" value="Riboflavin_synthase-like_b-brl"/>
</dbReference>
<dbReference type="InterPro" id="IPR017927">
    <property type="entry name" value="FAD-bd_FR_type"/>
</dbReference>
<feature type="binding site" evidence="11 13">
    <location>
        <position position="235"/>
    </location>
    <ligand>
        <name>[2Fe-2S] cluster</name>
        <dbReference type="ChEBI" id="CHEBI:190135"/>
    </ligand>
</feature>
<evidence type="ECO:0000256" key="12">
    <source>
        <dbReference type="PIRSR" id="PIRSR006816-1"/>
    </source>
</evidence>
<dbReference type="InterPro" id="IPR019480">
    <property type="entry name" value="Dihydroorotate_DH_Fe-S-bd"/>
</dbReference>
<feature type="binding site" evidence="11 13">
    <location>
        <position position="238"/>
    </location>
    <ligand>
        <name>[2Fe-2S] cluster</name>
        <dbReference type="ChEBI" id="CHEBI:190135"/>
    </ligand>
</feature>
<evidence type="ECO:0000313" key="16">
    <source>
        <dbReference type="Proteomes" id="UP000000739"/>
    </source>
</evidence>
<evidence type="ECO:0000256" key="4">
    <source>
        <dbReference type="ARBA" id="ARBA00022714"/>
    </source>
</evidence>
<evidence type="ECO:0000256" key="5">
    <source>
        <dbReference type="ARBA" id="ARBA00022723"/>
    </source>
</evidence>
<accession>B8FEW1</accession>
<dbReference type="GO" id="GO:0016491">
    <property type="term" value="F:oxidoreductase activity"/>
    <property type="evidence" value="ECO:0007669"/>
    <property type="project" value="InterPro"/>
</dbReference>
<dbReference type="PIRSF" id="PIRSF006816">
    <property type="entry name" value="Cyc3_hyd_g"/>
    <property type="match status" value="1"/>
</dbReference>
<comment type="similarity">
    <text evidence="1 11">Belongs to the PyrK family.</text>
</comment>
<dbReference type="InterPro" id="IPR012165">
    <property type="entry name" value="Cyt_c3_hydrogenase_gsu"/>
</dbReference>
<dbReference type="PANTHER" id="PTHR43513">
    <property type="entry name" value="DIHYDROOROTATE DEHYDROGENASE B (NAD(+)), ELECTRON TRANSFER SUBUNIT"/>
    <property type="match status" value="1"/>
</dbReference>
<comment type="cofactor">
    <cofactor evidence="11 12">
        <name>FAD</name>
        <dbReference type="ChEBI" id="CHEBI:57692"/>
    </cofactor>
    <text evidence="11 12">Binds 1 FAD per subunit.</text>
</comment>
<dbReference type="HAMAP" id="MF_01211">
    <property type="entry name" value="DHODB_Fe_S_bind"/>
    <property type="match status" value="1"/>
</dbReference>
<dbReference type="GO" id="GO:0009055">
    <property type="term" value="F:electron transfer activity"/>
    <property type="evidence" value="ECO:0007669"/>
    <property type="project" value="UniProtKB-UniRule"/>
</dbReference>